<dbReference type="Gene3D" id="1.10.287.130">
    <property type="match status" value="1"/>
</dbReference>
<evidence type="ECO:0000256" key="15">
    <source>
        <dbReference type="SAM" id="Phobius"/>
    </source>
</evidence>
<dbReference type="SUPFAM" id="SSF47384">
    <property type="entry name" value="Homodimeric domain of signal transducing histidine kinase"/>
    <property type="match status" value="1"/>
</dbReference>
<dbReference type="InterPro" id="IPR032408">
    <property type="entry name" value="RisS_PPD"/>
</dbReference>
<dbReference type="InterPro" id="IPR003660">
    <property type="entry name" value="HAMP_dom"/>
</dbReference>
<dbReference type="OrthoDB" id="9804645at2"/>
<dbReference type="InterPro" id="IPR003661">
    <property type="entry name" value="HisK_dim/P_dom"/>
</dbReference>
<evidence type="ECO:0000256" key="14">
    <source>
        <dbReference type="ARBA" id="ARBA00023136"/>
    </source>
</evidence>
<name>A0A4Q7NDG1_9BURK</name>
<dbReference type="CDD" id="cd06225">
    <property type="entry name" value="HAMP"/>
    <property type="match status" value="1"/>
</dbReference>
<dbReference type="SMART" id="SM00388">
    <property type="entry name" value="HisKA"/>
    <property type="match status" value="1"/>
</dbReference>
<dbReference type="Gene3D" id="3.30.450.300">
    <property type="entry name" value="Sensor histidine kinase RisS, periplasmic domain"/>
    <property type="match status" value="1"/>
</dbReference>
<feature type="domain" description="HAMP" evidence="17">
    <location>
        <begin position="179"/>
        <end position="231"/>
    </location>
</feature>
<dbReference type="InterPro" id="IPR050980">
    <property type="entry name" value="2C_sensor_his_kinase"/>
</dbReference>
<keyword evidence="10 18" id="KW-0418">Kinase</keyword>
<reference evidence="18 19" key="1">
    <citation type="submission" date="2019-02" db="EMBL/GenBank/DDBJ databases">
        <title>Genomic Encyclopedia of Type Strains, Phase IV (KMG-IV): sequencing the most valuable type-strain genomes for metagenomic binning, comparative biology and taxonomic classification.</title>
        <authorList>
            <person name="Goeker M."/>
        </authorList>
    </citation>
    <scope>NUCLEOTIDE SEQUENCE [LARGE SCALE GENOMIC DNA]</scope>
    <source>
        <strain evidence="18 19">K24</strain>
    </source>
</reference>
<dbReference type="SUPFAM" id="SSF55874">
    <property type="entry name" value="ATPase domain of HSP90 chaperone/DNA topoisomerase II/histidine kinase"/>
    <property type="match status" value="1"/>
</dbReference>
<comment type="caution">
    <text evidence="18">The sequence shown here is derived from an EMBL/GenBank/DDBJ whole genome shotgun (WGS) entry which is preliminary data.</text>
</comment>
<keyword evidence="9" id="KW-0547">Nucleotide-binding</keyword>
<dbReference type="InterPro" id="IPR005467">
    <property type="entry name" value="His_kinase_dom"/>
</dbReference>
<dbReference type="InterPro" id="IPR004358">
    <property type="entry name" value="Sig_transdc_His_kin-like_C"/>
</dbReference>
<dbReference type="GO" id="GO:0005886">
    <property type="term" value="C:plasma membrane"/>
    <property type="evidence" value="ECO:0007669"/>
    <property type="project" value="UniProtKB-SubCell"/>
</dbReference>
<dbReference type="GO" id="GO:0000155">
    <property type="term" value="F:phosphorelay sensor kinase activity"/>
    <property type="evidence" value="ECO:0007669"/>
    <property type="project" value="InterPro"/>
</dbReference>
<evidence type="ECO:0000256" key="8">
    <source>
        <dbReference type="ARBA" id="ARBA00022692"/>
    </source>
</evidence>
<gene>
    <name evidence="18" type="ORF">EV675_3329</name>
</gene>
<evidence type="ECO:0000256" key="4">
    <source>
        <dbReference type="ARBA" id="ARBA00022475"/>
    </source>
</evidence>
<dbReference type="PANTHER" id="PTHR44936:SF5">
    <property type="entry name" value="SENSOR HISTIDINE KINASE ENVZ"/>
    <property type="match status" value="1"/>
</dbReference>
<feature type="transmembrane region" description="Helical" evidence="15">
    <location>
        <begin position="159"/>
        <end position="181"/>
    </location>
</feature>
<dbReference type="RefSeq" id="WP_130358353.1">
    <property type="nucleotide sequence ID" value="NZ_SGXC01000002.1"/>
</dbReference>
<dbReference type="EMBL" id="SGXC01000002">
    <property type="protein sequence ID" value="RZS80717.1"/>
    <property type="molecule type" value="Genomic_DNA"/>
</dbReference>
<evidence type="ECO:0000256" key="13">
    <source>
        <dbReference type="ARBA" id="ARBA00023012"/>
    </source>
</evidence>
<evidence type="ECO:0000313" key="18">
    <source>
        <dbReference type="EMBL" id="RZS80717.1"/>
    </source>
</evidence>
<evidence type="ECO:0000313" key="19">
    <source>
        <dbReference type="Proteomes" id="UP000292445"/>
    </source>
</evidence>
<evidence type="ECO:0000256" key="2">
    <source>
        <dbReference type="ARBA" id="ARBA00004429"/>
    </source>
</evidence>
<dbReference type="SMART" id="SM00304">
    <property type="entry name" value="HAMP"/>
    <property type="match status" value="1"/>
</dbReference>
<dbReference type="Pfam" id="PF02518">
    <property type="entry name" value="HATPase_c"/>
    <property type="match status" value="1"/>
</dbReference>
<protein>
    <recommendedName>
        <fullName evidence="3">histidine kinase</fullName>
        <ecNumber evidence="3">2.7.13.3</ecNumber>
    </recommendedName>
</protein>
<dbReference type="Pfam" id="PF16524">
    <property type="entry name" value="RisS_PPD"/>
    <property type="match status" value="1"/>
</dbReference>
<feature type="domain" description="Histidine kinase" evidence="16">
    <location>
        <begin position="239"/>
        <end position="446"/>
    </location>
</feature>
<keyword evidence="13" id="KW-0902">Two-component regulatory system</keyword>
<accession>A0A4Q7NDG1</accession>
<dbReference type="GO" id="GO:0005524">
    <property type="term" value="F:ATP binding"/>
    <property type="evidence" value="ECO:0007669"/>
    <property type="project" value="UniProtKB-KW"/>
</dbReference>
<keyword evidence="4" id="KW-1003">Cell membrane</keyword>
<organism evidence="18 19">
    <name type="scientific">Pigmentiphaga kullae</name>
    <dbReference type="NCBI Taxonomy" id="151784"/>
    <lineage>
        <taxon>Bacteria</taxon>
        <taxon>Pseudomonadati</taxon>
        <taxon>Pseudomonadota</taxon>
        <taxon>Betaproteobacteria</taxon>
        <taxon>Burkholderiales</taxon>
        <taxon>Alcaligenaceae</taxon>
        <taxon>Pigmentiphaga</taxon>
    </lineage>
</organism>
<dbReference type="Pfam" id="PF00512">
    <property type="entry name" value="HisKA"/>
    <property type="match status" value="1"/>
</dbReference>
<dbReference type="InterPro" id="IPR038421">
    <property type="entry name" value="RisS_PPD_sf"/>
</dbReference>
<evidence type="ECO:0000259" key="17">
    <source>
        <dbReference type="PROSITE" id="PS50885"/>
    </source>
</evidence>
<dbReference type="AlphaFoldDB" id="A0A4Q7NDG1"/>
<dbReference type="InterPro" id="IPR036890">
    <property type="entry name" value="HATPase_C_sf"/>
</dbReference>
<comment type="catalytic activity">
    <reaction evidence="1">
        <text>ATP + protein L-histidine = ADP + protein N-phospho-L-histidine.</text>
        <dbReference type="EC" id="2.7.13.3"/>
    </reaction>
</comment>
<evidence type="ECO:0000259" key="16">
    <source>
        <dbReference type="PROSITE" id="PS50109"/>
    </source>
</evidence>
<dbReference type="InterPro" id="IPR036097">
    <property type="entry name" value="HisK_dim/P_sf"/>
</dbReference>
<dbReference type="InterPro" id="IPR003594">
    <property type="entry name" value="HATPase_dom"/>
</dbReference>
<keyword evidence="19" id="KW-1185">Reference proteome</keyword>
<dbReference type="Proteomes" id="UP000292445">
    <property type="component" value="Unassembled WGS sequence"/>
</dbReference>
<dbReference type="PANTHER" id="PTHR44936">
    <property type="entry name" value="SENSOR PROTEIN CREC"/>
    <property type="match status" value="1"/>
</dbReference>
<proteinExistence type="predicted"/>
<evidence type="ECO:0000256" key="9">
    <source>
        <dbReference type="ARBA" id="ARBA00022741"/>
    </source>
</evidence>
<evidence type="ECO:0000256" key="10">
    <source>
        <dbReference type="ARBA" id="ARBA00022777"/>
    </source>
</evidence>
<keyword evidence="11" id="KW-0067">ATP-binding</keyword>
<keyword evidence="5" id="KW-0997">Cell inner membrane</keyword>
<keyword evidence="12 15" id="KW-1133">Transmembrane helix</keyword>
<keyword evidence="7" id="KW-0808">Transferase</keyword>
<dbReference type="PROSITE" id="PS50885">
    <property type="entry name" value="HAMP"/>
    <property type="match status" value="1"/>
</dbReference>
<keyword evidence="6" id="KW-0597">Phosphoprotein</keyword>
<evidence type="ECO:0000256" key="3">
    <source>
        <dbReference type="ARBA" id="ARBA00012438"/>
    </source>
</evidence>
<keyword evidence="14 15" id="KW-0472">Membrane</keyword>
<dbReference type="PROSITE" id="PS50109">
    <property type="entry name" value="HIS_KIN"/>
    <property type="match status" value="1"/>
</dbReference>
<evidence type="ECO:0000256" key="6">
    <source>
        <dbReference type="ARBA" id="ARBA00022553"/>
    </source>
</evidence>
<dbReference type="SMART" id="SM00387">
    <property type="entry name" value="HATPase_c"/>
    <property type="match status" value="1"/>
</dbReference>
<sequence length="453" mass="49728">MSVALRVASRLGLFSRTFLLLTVLMTASLAAWLQAFRSMEVEPRAQQVAQQIVTVVNITRAALIHSAPQERRYLLLDLATNEGIQIYPHEKDDITVRLPDRQVLQRVEEQVIDRLGPETVVAWEVNRIPGLWVSFSIDDDDYWMVVERDRAERVPGVEWLGWGAAALLLSLLGAAVIVGFVNRPLSRLSRATLALSRGETPPPLPESGPEEIRRVNTNFNRMVEELDRAEADRALMLAGISHDLRTPLARLRLEIELSGVSEASRDAVDEDLAQIDRTIGQFMEYARPSSAPDRNTNISELVSEMVERECSHTETLGGSLQVTITPNQWARIAAPDLQRVVGNLLENARRYGHKPGEAPHIDLTVSSQGSNVLIDVSDHGPGVKAEDVPRLTRPFTRGSDARTNAGGAGLGLAIVKRLLQRAGGTLNLLNRDGGGLTARITLPASSQKSADAK</sequence>
<evidence type="ECO:0000256" key="11">
    <source>
        <dbReference type="ARBA" id="ARBA00022840"/>
    </source>
</evidence>
<dbReference type="Gene3D" id="3.30.565.10">
    <property type="entry name" value="Histidine kinase-like ATPase, C-terminal domain"/>
    <property type="match status" value="1"/>
</dbReference>
<comment type="subcellular location">
    <subcellularLocation>
        <location evidence="2">Cell inner membrane</location>
        <topology evidence="2">Multi-pass membrane protein</topology>
    </subcellularLocation>
</comment>
<evidence type="ECO:0000256" key="1">
    <source>
        <dbReference type="ARBA" id="ARBA00000085"/>
    </source>
</evidence>
<keyword evidence="8 15" id="KW-0812">Transmembrane</keyword>
<evidence type="ECO:0000256" key="7">
    <source>
        <dbReference type="ARBA" id="ARBA00022679"/>
    </source>
</evidence>
<dbReference type="CDD" id="cd00082">
    <property type="entry name" value="HisKA"/>
    <property type="match status" value="1"/>
</dbReference>
<dbReference type="PRINTS" id="PR00344">
    <property type="entry name" value="BCTRLSENSOR"/>
</dbReference>
<dbReference type="EC" id="2.7.13.3" evidence="3"/>
<evidence type="ECO:0000256" key="12">
    <source>
        <dbReference type="ARBA" id="ARBA00022989"/>
    </source>
</evidence>
<dbReference type="Pfam" id="PF00672">
    <property type="entry name" value="HAMP"/>
    <property type="match status" value="1"/>
</dbReference>
<evidence type="ECO:0000256" key="5">
    <source>
        <dbReference type="ARBA" id="ARBA00022519"/>
    </source>
</evidence>